<dbReference type="GO" id="GO:0016491">
    <property type="term" value="F:oxidoreductase activity"/>
    <property type="evidence" value="ECO:0007669"/>
    <property type="project" value="UniProtKB-KW"/>
</dbReference>
<gene>
    <name evidence="7" type="ORF">FHP25_14330</name>
</gene>
<dbReference type="OrthoDB" id="9802510at2"/>
<protein>
    <submittedName>
        <fullName evidence="7">Nitroreductase</fullName>
    </submittedName>
</protein>
<dbReference type="InterPro" id="IPR029479">
    <property type="entry name" value="Nitroreductase"/>
</dbReference>
<evidence type="ECO:0000259" key="6">
    <source>
        <dbReference type="Pfam" id="PF00881"/>
    </source>
</evidence>
<reference evidence="7 8" key="1">
    <citation type="submission" date="2019-06" db="EMBL/GenBank/DDBJ databases">
        <title>New taxonomy in bacterial strain CC-CFT640, isolated from vineyard.</title>
        <authorList>
            <person name="Lin S.-Y."/>
            <person name="Tsai C.-F."/>
            <person name="Young C.-C."/>
        </authorList>
    </citation>
    <scope>NUCLEOTIDE SEQUENCE [LARGE SCALE GENOMIC DNA]</scope>
    <source>
        <strain evidence="7 8">CC-CFT640</strain>
    </source>
</reference>
<dbReference type="InterPro" id="IPR000415">
    <property type="entry name" value="Nitroreductase-like"/>
</dbReference>
<comment type="similarity">
    <text evidence="2">Belongs to the nitroreductase family.</text>
</comment>
<dbReference type="Pfam" id="PF00881">
    <property type="entry name" value="Nitroreductase"/>
    <property type="match status" value="1"/>
</dbReference>
<dbReference type="EMBL" id="VDUZ01000014">
    <property type="protein sequence ID" value="TXL75415.1"/>
    <property type="molecule type" value="Genomic_DNA"/>
</dbReference>
<evidence type="ECO:0000313" key="7">
    <source>
        <dbReference type="EMBL" id="TXL75415.1"/>
    </source>
</evidence>
<organism evidence="7 8">
    <name type="scientific">Vineibacter terrae</name>
    <dbReference type="NCBI Taxonomy" id="2586908"/>
    <lineage>
        <taxon>Bacteria</taxon>
        <taxon>Pseudomonadati</taxon>
        <taxon>Pseudomonadota</taxon>
        <taxon>Alphaproteobacteria</taxon>
        <taxon>Hyphomicrobiales</taxon>
        <taxon>Vineibacter</taxon>
    </lineage>
</organism>
<feature type="domain" description="Nitroreductase" evidence="6">
    <location>
        <begin position="29"/>
        <end position="216"/>
    </location>
</feature>
<dbReference type="Gene3D" id="3.40.109.10">
    <property type="entry name" value="NADH Oxidase"/>
    <property type="match status" value="1"/>
</dbReference>
<dbReference type="PANTHER" id="PTHR43673">
    <property type="entry name" value="NAD(P)H NITROREDUCTASE YDGI-RELATED"/>
    <property type="match status" value="1"/>
</dbReference>
<evidence type="ECO:0000313" key="8">
    <source>
        <dbReference type="Proteomes" id="UP000321638"/>
    </source>
</evidence>
<evidence type="ECO:0000256" key="1">
    <source>
        <dbReference type="ARBA" id="ARBA00001917"/>
    </source>
</evidence>
<evidence type="ECO:0000256" key="4">
    <source>
        <dbReference type="ARBA" id="ARBA00022643"/>
    </source>
</evidence>
<dbReference type="Proteomes" id="UP000321638">
    <property type="component" value="Unassembled WGS sequence"/>
</dbReference>
<keyword evidence="8" id="KW-1185">Reference proteome</keyword>
<dbReference type="SUPFAM" id="SSF55469">
    <property type="entry name" value="FMN-dependent nitroreductase-like"/>
    <property type="match status" value="1"/>
</dbReference>
<keyword evidence="4" id="KW-0288">FMN</keyword>
<proteinExistence type="inferred from homology"/>
<evidence type="ECO:0000256" key="2">
    <source>
        <dbReference type="ARBA" id="ARBA00007118"/>
    </source>
</evidence>
<keyword evidence="5" id="KW-0560">Oxidoreductase</keyword>
<sequence length="242" mass="26073">MNDGSPPRAAAPQVDDTGRSADGVLADLLAQRYSCRGFLPQSVPQATITRILELAQRTASWCNAQPWQVVITSGAATDRFRDAIYRHATSNPADADIPFPREYRGACLARRRECGFQLYDSVGIKRGDREASGRQGLENFRLFGAPHVAIITSDEALGVYGAVDCGAYVSNFMLAARSLGVATIAQAALASQSKFVRSHFGIGDDRLVVCGISFGYEDTAHPANGFRTRRAAVAEAVTWVDS</sequence>
<accession>A0A5C8PMC2</accession>
<dbReference type="RefSeq" id="WP_147847628.1">
    <property type="nucleotide sequence ID" value="NZ_VDUZ01000014.1"/>
</dbReference>
<dbReference type="AlphaFoldDB" id="A0A5C8PMC2"/>
<comment type="cofactor">
    <cofactor evidence="1">
        <name>FMN</name>
        <dbReference type="ChEBI" id="CHEBI:58210"/>
    </cofactor>
</comment>
<dbReference type="CDD" id="cd02136">
    <property type="entry name" value="PnbA_NfnB-like"/>
    <property type="match status" value="1"/>
</dbReference>
<evidence type="ECO:0000256" key="5">
    <source>
        <dbReference type="ARBA" id="ARBA00023002"/>
    </source>
</evidence>
<comment type="caution">
    <text evidence="7">The sequence shown here is derived from an EMBL/GenBank/DDBJ whole genome shotgun (WGS) entry which is preliminary data.</text>
</comment>
<evidence type="ECO:0000256" key="3">
    <source>
        <dbReference type="ARBA" id="ARBA00022630"/>
    </source>
</evidence>
<name>A0A5C8PMC2_9HYPH</name>
<keyword evidence="3" id="KW-0285">Flavoprotein</keyword>
<dbReference type="PANTHER" id="PTHR43673:SF2">
    <property type="entry name" value="NITROREDUCTASE"/>
    <property type="match status" value="1"/>
</dbReference>